<reference evidence="3 4" key="1">
    <citation type="submission" date="2024-10" db="EMBL/GenBank/DDBJ databases">
        <authorList>
            <person name="Kim D."/>
        </authorList>
    </citation>
    <scope>NUCLEOTIDE SEQUENCE [LARGE SCALE GENOMIC DNA]</scope>
    <source>
        <strain evidence="3">BH-2024</strain>
    </source>
</reference>
<evidence type="ECO:0000256" key="1">
    <source>
        <dbReference type="SAM" id="Coils"/>
    </source>
</evidence>
<feature type="compositionally biased region" description="Basic and acidic residues" evidence="2">
    <location>
        <begin position="618"/>
        <end position="641"/>
    </location>
</feature>
<dbReference type="Proteomes" id="UP001620626">
    <property type="component" value="Unassembled WGS sequence"/>
</dbReference>
<feature type="region of interest" description="Disordered" evidence="2">
    <location>
        <begin position="692"/>
        <end position="794"/>
    </location>
</feature>
<feature type="region of interest" description="Disordered" evidence="2">
    <location>
        <begin position="79"/>
        <end position="98"/>
    </location>
</feature>
<feature type="compositionally biased region" description="Polar residues" evidence="2">
    <location>
        <begin position="592"/>
        <end position="609"/>
    </location>
</feature>
<dbReference type="AlphaFoldDB" id="A0ABD2JNX1"/>
<evidence type="ECO:0000313" key="4">
    <source>
        <dbReference type="Proteomes" id="UP001620626"/>
    </source>
</evidence>
<accession>A0ABD2JNX1</accession>
<sequence>MQKIPTTKNLPMKELERKSLERKIQKTAANLKVVDHRLPRSFEEKDSCLVPNSISTKTFKKGLTLHDLLCDTKPCARQQHSLSKSNKSRMGKRTLSQEHVDQKPKITFYQNLNSTLVSSSAVEHFEQSFSYERLVRPANFEDICSTSTNHHGSFGSAGCTPVKKMQWDEHNAAEENQCFGPMVEFGGCEAKGTPEKVELNESSETLVDDLNQQLKELKEKLTSANEKLVTVANQMDRTLDESFVGTEQKNEWANKESANCMRDLTTNNKGLKGKSTQTMGSWSMGFGAPFGKDNSAVPKMSSDLECKMRTECRELMRKHIETLREHMKVRVFLLHAKRKGMPAVEKKNGQTKFKALMDEFDEAKRKIKADFKRGNADKGMMAKHYVEIGQLQRETRILQARLQQIVNGKNAVANASRFSSVAIHQQFDSLFNFVNMEKRTDFVEIQKTNGRESLANFSSFQDDPLNPQMPQQFQPVISPQIPPLNFDQLSVNDIEYDDNDGGGEGLLNKTFTLPEEHNENIHEEEAENENGSNADEGIWKEQIVASNLSASHSDVGNVTHNQNSDKISNEVKMVECHADGVEHSKEGGGDNVSFSELTSIAGGNTSDDITSIPYPSEADNRTNKDEDNVGNDDKANGEEQRGLVSSQNSGSTPTSSRRVKYKICAEERGTKVEVSAHGRQMDVERMHCVVQQQQQQIEETERSKTGQNEILPMGDGSVDDGEQSEPTAAEESTQSAELADSVFEEPTQNSNSSPTNKVEKSGGQTNTGECTPIAQSVHGKRQRGEEEEEEEVEVISAKSLVRSSALTQRTLAEVESIPEELSMASHSAKSVPNSSVSTVSSGKGMVVAMELVAEHQQQQQTDDSIAEEVFSEDVVSTFKPSEKSLHSILSLRSNSMSTSARDSMGKLRRDSASEALLKLRTMNCVPELRSPRESKSPPKPLRSPRGIDRFMAKFPHNSSREASFSEELSVKGEMLDELPNASQIGMLFDVSGASVEGTLSKLDSTADSKRRQSDIFVGTDKRTDSVESNKMERGNSLGSFGVPEVCSAGVKARAEKTSHVQLDTNRILLAQFVYDHLNIWPTQEMLMETDLEVIRGLCILMK</sequence>
<feature type="compositionally biased region" description="Polar residues" evidence="2">
    <location>
        <begin position="746"/>
        <end position="769"/>
    </location>
</feature>
<gene>
    <name evidence="3" type="ORF">niasHT_028176</name>
</gene>
<keyword evidence="1" id="KW-0175">Coiled coil</keyword>
<organism evidence="3 4">
    <name type="scientific">Heterodera trifolii</name>
    <dbReference type="NCBI Taxonomy" id="157864"/>
    <lineage>
        <taxon>Eukaryota</taxon>
        <taxon>Metazoa</taxon>
        <taxon>Ecdysozoa</taxon>
        <taxon>Nematoda</taxon>
        <taxon>Chromadorea</taxon>
        <taxon>Rhabditida</taxon>
        <taxon>Tylenchina</taxon>
        <taxon>Tylenchomorpha</taxon>
        <taxon>Tylenchoidea</taxon>
        <taxon>Heteroderidae</taxon>
        <taxon>Heteroderinae</taxon>
        <taxon>Heterodera</taxon>
    </lineage>
</organism>
<feature type="region of interest" description="Disordered" evidence="2">
    <location>
        <begin position="581"/>
        <end position="660"/>
    </location>
</feature>
<evidence type="ECO:0000256" key="2">
    <source>
        <dbReference type="SAM" id="MobiDB-lite"/>
    </source>
</evidence>
<feature type="compositionally biased region" description="Polar residues" evidence="2">
    <location>
        <begin position="724"/>
        <end position="736"/>
    </location>
</feature>
<name>A0ABD2JNX1_9BILA</name>
<evidence type="ECO:0000313" key="3">
    <source>
        <dbReference type="EMBL" id="KAL3092298.1"/>
    </source>
</evidence>
<proteinExistence type="predicted"/>
<keyword evidence="4" id="KW-1185">Reference proteome</keyword>
<feature type="coiled-coil region" evidence="1">
    <location>
        <begin position="200"/>
        <end position="234"/>
    </location>
</feature>
<dbReference type="EMBL" id="JBICBT010000924">
    <property type="protein sequence ID" value="KAL3092298.1"/>
    <property type="molecule type" value="Genomic_DNA"/>
</dbReference>
<feature type="compositionally biased region" description="Low complexity" evidence="2">
    <location>
        <begin position="645"/>
        <end position="656"/>
    </location>
</feature>
<protein>
    <submittedName>
        <fullName evidence="3">Uncharacterized protein</fullName>
    </submittedName>
</protein>
<comment type="caution">
    <text evidence="3">The sequence shown here is derived from an EMBL/GenBank/DDBJ whole genome shotgun (WGS) entry which is preliminary data.</text>
</comment>